<dbReference type="AlphaFoldDB" id="A0A1G2G287"/>
<gene>
    <name evidence="1" type="ORF">A2719_04925</name>
</gene>
<sequence length="153" mass="17321">MNQDQTRMVDVVRKELAGGWPCGAYNQLAYLTTDPTIAGHPDVQALIKEFACTFFVEPCVLCGDMILPHEKRGHGYPSGYYHEWCWAVFSRLCVQIWEALPAEDGDVLEMGVLPVFVRGPLKVRHSWNDCARMWVATAVTADERAVESRVIHR</sequence>
<accession>A0A1G2G287</accession>
<name>A0A1G2G287_9BACT</name>
<dbReference type="EMBL" id="MHNK01000002">
    <property type="protein sequence ID" value="OGZ44445.1"/>
    <property type="molecule type" value="Genomic_DNA"/>
</dbReference>
<comment type="caution">
    <text evidence="1">The sequence shown here is derived from an EMBL/GenBank/DDBJ whole genome shotgun (WGS) entry which is preliminary data.</text>
</comment>
<protein>
    <submittedName>
        <fullName evidence="1">Uncharacterized protein</fullName>
    </submittedName>
</protein>
<reference evidence="1 2" key="1">
    <citation type="journal article" date="2016" name="Nat. Commun.">
        <title>Thousands of microbial genomes shed light on interconnected biogeochemical processes in an aquifer system.</title>
        <authorList>
            <person name="Anantharaman K."/>
            <person name="Brown C.T."/>
            <person name="Hug L.A."/>
            <person name="Sharon I."/>
            <person name="Castelle C.J."/>
            <person name="Probst A.J."/>
            <person name="Thomas B.C."/>
            <person name="Singh A."/>
            <person name="Wilkins M.J."/>
            <person name="Karaoz U."/>
            <person name="Brodie E.L."/>
            <person name="Williams K.H."/>
            <person name="Hubbard S.S."/>
            <person name="Banfield J.F."/>
        </authorList>
    </citation>
    <scope>NUCLEOTIDE SEQUENCE [LARGE SCALE GENOMIC DNA]</scope>
</reference>
<dbReference type="STRING" id="1802114.A2719_04925"/>
<organism evidence="1 2">
    <name type="scientific">Candidatus Ryanbacteria bacterium RIFCSPHIGHO2_01_FULL_45_22</name>
    <dbReference type="NCBI Taxonomy" id="1802114"/>
    <lineage>
        <taxon>Bacteria</taxon>
        <taxon>Candidatus Ryaniibacteriota</taxon>
    </lineage>
</organism>
<proteinExistence type="predicted"/>
<dbReference type="Proteomes" id="UP000177480">
    <property type="component" value="Unassembled WGS sequence"/>
</dbReference>
<evidence type="ECO:0000313" key="2">
    <source>
        <dbReference type="Proteomes" id="UP000177480"/>
    </source>
</evidence>
<evidence type="ECO:0000313" key="1">
    <source>
        <dbReference type="EMBL" id="OGZ44445.1"/>
    </source>
</evidence>